<feature type="binding site" evidence="15">
    <location>
        <position position="453"/>
    </location>
    <ligand>
        <name>Mg(2+)</name>
        <dbReference type="ChEBI" id="CHEBI:18420"/>
        <note>shared with alpha subunit</note>
    </ligand>
</feature>
<dbReference type="PANTHER" id="PTHR10947:SF0">
    <property type="entry name" value="PHENYLALANINE--TRNA LIGASE BETA SUBUNIT"/>
    <property type="match status" value="1"/>
</dbReference>
<dbReference type="SUPFAM" id="SSF46955">
    <property type="entry name" value="Putative DNA-binding domain"/>
    <property type="match status" value="1"/>
</dbReference>
<dbReference type="PANTHER" id="PTHR10947">
    <property type="entry name" value="PHENYLALANYL-TRNA SYNTHETASE BETA CHAIN AND LEUCINE-RICH REPEAT-CONTAINING PROTEIN 47"/>
    <property type="match status" value="1"/>
</dbReference>
<name>D3SNW8_THEAH</name>
<keyword evidence="11 16" id="KW-0694">RNA-binding</keyword>
<dbReference type="SUPFAM" id="SSF50249">
    <property type="entry name" value="Nucleic acid-binding proteins"/>
    <property type="match status" value="1"/>
</dbReference>
<feature type="binding site" evidence="15">
    <location>
        <position position="447"/>
    </location>
    <ligand>
        <name>Mg(2+)</name>
        <dbReference type="ChEBI" id="CHEBI:18420"/>
        <note>shared with alpha subunit</note>
    </ligand>
</feature>
<feature type="domain" description="B5" evidence="19">
    <location>
        <begin position="393"/>
        <end position="469"/>
    </location>
</feature>
<comment type="cofactor">
    <cofactor evidence="15">
        <name>Mg(2+)</name>
        <dbReference type="ChEBI" id="CHEBI:18420"/>
    </cofactor>
    <text evidence="15">Binds 2 magnesium ions per tetramer.</text>
</comment>
<keyword evidence="10 15" id="KW-0460">Magnesium</keyword>
<evidence type="ECO:0000256" key="1">
    <source>
        <dbReference type="ARBA" id="ARBA00004496"/>
    </source>
</evidence>
<dbReference type="InterPro" id="IPR005146">
    <property type="entry name" value="B3/B4_tRNA-bd"/>
</dbReference>
<dbReference type="SUPFAM" id="SSF55681">
    <property type="entry name" value="Class II aaRS and biotin synthetases"/>
    <property type="match status" value="1"/>
</dbReference>
<dbReference type="GO" id="GO:0009328">
    <property type="term" value="C:phenylalanine-tRNA ligase complex"/>
    <property type="evidence" value="ECO:0007669"/>
    <property type="project" value="TreeGrafter"/>
</dbReference>
<dbReference type="HOGENOM" id="CLU_016891_0_0_0"/>
<dbReference type="InterPro" id="IPR045060">
    <property type="entry name" value="Phe-tRNA-ligase_IIc_bsu"/>
</dbReference>
<dbReference type="InterPro" id="IPR005121">
    <property type="entry name" value="Fdx_antiC-bd"/>
</dbReference>
<comment type="subcellular location">
    <subcellularLocation>
        <location evidence="1 15">Cytoplasm</location>
    </subcellularLocation>
</comment>
<comment type="catalytic activity">
    <reaction evidence="14 15">
        <text>tRNA(Phe) + L-phenylalanine + ATP = L-phenylalanyl-tRNA(Phe) + AMP + diphosphate + H(+)</text>
        <dbReference type="Rhea" id="RHEA:19413"/>
        <dbReference type="Rhea" id="RHEA-COMP:9668"/>
        <dbReference type="Rhea" id="RHEA-COMP:9699"/>
        <dbReference type="ChEBI" id="CHEBI:15378"/>
        <dbReference type="ChEBI" id="CHEBI:30616"/>
        <dbReference type="ChEBI" id="CHEBI:33019"/>
        <dbReference type="ChEBI" id="CHEBI:58095"/>
        <dbReference type="ChEBI" id="CHEBI:78442"/>
        <dbReference type="ChEBI" id="CHEBI:78531"/>
        <dbReference type="ChEBI" id="CHEBI:456215"/>
        <dbReference type="EC" id="6.1.1.20"/>
    </reaction>
</comment>
<dbReference type="eggNOG" id="COG0072">
    <property type="taxonomic scope" value="Bacteria"/>
</dbReference>
<dbReference type="PROSITE" id="PS51483">
    <property type="entry name" value="B5"/>
    <property type="match status" value="1"/>
</dbReference>
<dbReference type="PROSITE" id="PS50886">
    <property type="entry name" value="TRBD"/>
    <property type="match status" value="1"/>
</dbReference>
<evidence type="ECO:0000256" key="11">
    <source>
        <dbReference type="ARBA" id="ARBA00022884"/>
    </source>
</evidence>
<evidence type="ECO:0000256" key="16">
    <source>
        <dbReference type="PROSITE-ProRule" id="PRU00209"/>
    </source>
</evidence>
<dbReference type="InterPro" id="IPR002547">
    <property type="entry name" value="tRNA-bd_dom"/>
</dbReference>
<comment type="subunit">
    <text evidence="3 15">Tetramer of two alpha and two beta subunits.</text>
</comment>
<dbReference type="Gene3D" id="3.30.930.10">
    <property type="entry name" value="Bira Bifunctional Protein, Domain 2"/>
    <property type="match status" value="1"/>
</dbReference>
<evidence type="ECO:0000256" key="2">
    <source>
        <dbReference type="ARBA" id="ARBA00008653"/>
    </source>
</evidence>
<dbReference type="InterPro" id="IPR045864">
    <property type="entry name" value="aa-tRNA-synth_II/BPL/LPL"/>
</dbReference>
<dbReference type="Pfam" id="PF01588">
    <property type="entry name" value="tRNA_bind"/>
    <property type="match status" value="1"/>
</dbReference>
<dbReference type="Pfam" id="PF03483">
    <property type="entry name" value="B3_4"/>
    <property type="match status" value="1"/>
</dbReference>
<evidence type="ECO:0000313" key="21">
    <source>
        <dbReference type="Proteomes" id="UP000002043"/>
    </source>
</evidence>
<evidence type="ECO:0000256" key="12">
    <source>
        <dbReference type="ARBA" id="ARBA00022917"/>
    </source>
</evidence>
<keyword evidence="4 15" id="KW-0963">Cytoplasm</keyword>
<evidence type="ECO:0000256" key="7">
    <source>
        <dbReference type="ARBA" id="ARBA00022723"/>
    </source>
</evidence>
<evidence type="ECO:0000256" key="14">
    <source>
        <dbReference type="ARBA" id="ARBA00049255"/>
    </source>
</evidence>
<evidence type="ECO:0000256" key="13">
    <source>
        <dbReference type="ARBA" id="ARBA00023146"/>
    </source>
</evidence>
<evidence type="ECO:0000256" key="9">
    <source>
        <dbReference type="ARBA" id="ARBA00022840"/>
    </source>
</evidence>
<evidence type="ECO:0000256" key="10">
    <source>
        <dbReference type="ARBA" id="ARBA00022842"/>
    </source>
</evidence>
<evidence type="ECO:0000256" key="4">
    <source>
        <dbReference type="ARBA" id="ARBA00022490"/>
    </source>
</evidence>
<feature type="binding site" evidence="15">
    <location>
        <position position="456"/>
    </location>
    <ligand>
        <name>Mg(2+)</name>
        <dbReference type="ChEBI" id="CHEBI:18420"/>
        <note>shared with alpha subunit</note>
    </ligand>
</feature>
<evidence type="ECO:0000259" key="17">
    <source>
        <dbReference type="PROSITE" id="PS50886"/>
    </source>
</evidence>
<dbReference type="Gene3D" id="3.30.56.10">
    <property type="match status" value="2"/>
</dbReference>
<dbReference type="Pfam" id="PF03147">
    <property type="entry name" value="FDX-ACB"/>
    <property type="match status" value="1"/>
</dbReference>
<evidence type="ECO:0000313" key="20">
    <source>
        <dbReference type="EMBL" id="ADC88855.1"/>
    </source>
</evidence>
<keyword evidence="7 15" id="KW-0479">Metal-binding</keyword>
<dbReference type="PROSITE" id="PS51447">
    <property type="entry name" value="FDX_ACB"/>
    <property type="match status" value="1"/>
</dbReference>
<dbReference type="AlphaFoldDB" id="D3SNW8"/>
<dbReference type="KEGG" id="tal:Thal_0220"/>
<evidence type="ECO:0000256" key="15">
    <source>
        <dbReference type="HAMAP-Rule" id="MF_00283"/>
    </source>
</evidence>
<dbReference type="GO" id="GO:0004826">
    <property type="term" value="F:phenylalanine-tRNA ligase activity"/>
    <property type="evidence" value="ECO:0007669"/>
    <property type="project" value="UniProtKB-UniRule"/>
</dbReference>
<comment type="similarity">
    <text evidence="2 15">Belongs to the phenylalanyl-tRNA synthetase beta subunit family. Type 1 subfamily.</text>
</comment>
<evidence type="ECO:0000259" key="19">
    <source>
        <dbReference type="PROSITE" id="PS51483"/>
    </source>
</evidence>
<reference evidence="21" key="1">
    <citation type="journal article" date="2010" name="Stand. Genomic Sci.">
        <title>Complete genome sequence of Thermocrinis albus type strain (HI 11/12T).</title>
        <authorList>
            <person name="Wirth R."/>
            <person name="Sikorski J."/>
            <person name="Brambilla E."/>
            <person name="Misra M."/>
            <person name="Lapidus A."/>
            <person name="Copeland A."/>
            <person name="Nolan M."/>
            <person name="Lucas S."/>
            <person name="Chen F."/>
            <person name="Tice H."/>
            <person name="Cheng J.F."/>
            <person name="Han C."/>
            <person name="Detter J.C."/>
            <person name="Tapia R."/>
            <person name="Bruce D."/>
            <person name="Goodwin L."/>
            <person name="Pitluck S."/>
            <person name="Pati A."/>
            <person name="Anderson I."/>
            <person name="Ivanova N."/>
            <person name="Mavromatis K."/>
            <person name="Mikhailova N."/>
            <person name="Chen A."/>
            <person name="Palaniappan K."/>
            <person name="Bilek Y."/>
            <person name="Hader T."/>
            <person name="Land M."/>
            <person name="Hauser L."/>
            <person name="Chang Y.J."/>
            <person name="Jeffries C.D."/>
            <person name="Tindall B.J."/>
            <person name="Rohde M."/>
            <person name="Goker M."/>
            <person name="Bristow J."/>
            <person name="Eisen J.A."/>
            <person name="Markowitz V."/>
            <person name="Hugenholtz P."/>
            <person name="Kyrpides N.C."/>
            <person name="Klenk H.P."/>
        </authorList>
    </citation>
    <scope>NUCLEOTIDE SEQUENCE [LARGE SCALE GENOMIC DNA]</scope>
    <source>
        <strain evidence="21">DSM 14484 / JCM 11386 / HI 11/12</strain>
    </source>
</reference>
<dbReference type="OrthoDB" id="9805455at2"/>
<dbReference type="eggNOG" id="COG0073">
    <property type="taxonomic scope" value="Bacteria"/>
</dbReference>
<dbReference type="InterPro" id="IPR004532">
    <property type="entry name" value="Phe-tRNA-ligase_IIc_bsu_bact"/>
</dbReference>
<keyword evidence="12 15" id="KW-0648">Protein biosynthesis</keyword>
<dbReference type="STRING" id="638303.Thal_0220"/>
<dbReference type="Gene3D" id="2.40.50.140">
    <property type="entry name" value="Nucleic acid-binding proteins"/>
    <property type="match status" value="1"/>
</dbReference>
<proteinExistence type="inferred from homology"/>
<dbReference type="SUPFAM" id="SSF56037">
    <property type="entry name" value="PheT/TilS domain"/>
    <property type="match status" value="1"/>
</dbReference>
<accession>D3SNW8</accession>
<evidence type="ECO:0000259" key="18">
    <source>
        <dbReference type="PROSITE" id="PS51447"/>
    </source>
</evidence>
<keyword evidence="8 15" id="KW-0547">Nucleotide-binding</keyword>
<dbReference type="Pfam" id="PF17759">
    <property type="entry name" value="tRNA_synthFbeta"/>
    <property type="match status" value="1"/>
</dbReference>
<dbReference type="InterPro" id="IPR020825">
    <property type="entry name" value="Phe-tRNA_synthase-like_B3/B4"/>
</dbReference>
<evidence type="ECO:0000256" key="5">
    <source>
        <dbReference type="ARBA" id="ARBA00022555"/>
    </source>
</evidence>
<gene>
    <name evidence="15" type="primary">pheT</name>
    <name evidence="20" type="ordered locus">Thal_0220</name>
</gene>
<dbReference type="EMBL" id="CP001931">
    <property type="protein sequence ID" value="ADC88855.1"/>
    <property type="molecule type" value="Genomic_DNA"/>
</dbReference>
<keyword evidence="13 15" id="KW-0030">Aminoacyl-tRNA synthetase</keyword>
<dbReference type="Proteomes" id="UP000002043">
    <property type="component" value="Chromosome"/>
</dbReference>
<dbReference type="SMART" id="SM00874">
    <property type="entry name" value="B5"/>
    <property type="match status" value="1"/>
</dbReference>
<dbReference type="GO" id="GO:0006432">
    <property type="term" value="P:phenylalanyl-tRNA aminoacylation"/>
    <property type="evidence" value="ECO:0007669"/>
    <property type="project" value="UniProtKB-UniRule"/>
</dbReference>
<dbReference type="CDD" id="cd00769">
    <property type="entry name" value="PheRS_beta_core"/>
    <property type="match status" value="1"/>
</dbReference>
<feature type="binding site" evidence="15">
    <location>
        <position position="457"/>
    </location>
    <ligand>
        <name>Mg(2+)</name>
        <dbReference type="ChEBI" id="CHEBI:18420"/>
        <note>shared with alpha subunit</note>
    </ligand>
</feature>
<dbReference type="GO" id="GO:0005524">
    <property type="term" value="F:ATP binding"/>
    <property type="evidence" value="ECO:0007669"/>
    <property type="project" value="UniProtKB-UniRule"/>
</dbReference>
<dbReference type="SMART" id="SM00896">
    <property type="entry name" value="FDX-ACB"/>
    <property type="match status" value="1"/>
</dbReference>
<evidence type="ECO:0000256" key="6">
    <source>
        <dbReference type="ARBA" id="ARBA00022598"/>
    </source>
</evidence>
<keyword evidence="21" id="KW-1185">Reference proteome</keyword>
<dbReference type="GO" id="GO:0000287">
    <property type="term" value="F:magnesium ion binding"/>
    <property type="evidence" value="ECO:0007669"/>
    <property type="project" value="UniProtKB-UniRule"/>
</dbReference>
<keyword evidence="6 15" id="KW-0436">Ligase</keyword>
<feature type="domain" description="FDX-ACB" evidence="18">
    <location>
        <begin position="667"/>
        <end position="759"/>
    </location>
</feature>
<dbReference type="GO" id="GO:0000049">
    <property type="term" value="F:tRNA binding"/>
    <property type="evidence" value="ECO:0007669"/>
    <property type="project" value="UniProtKB-UniRule"/>
</dbReference>
<dbReference type="InterPro" id="IPR036690">
    <property type="entry name" value="Fdx_antiC-bd_sf"/>
</dbReference>
<keyword evidence="5 16" id="KW-0820">tRNA-binding</keyword>
<dbReference type="Gene3D" id="3.50.40.10">
    <property type="entry name" value="Phenylalanyl-trna Synthetase, Chain B, domain 3"/>
    <property type="match status" value="1"/>
</dbReference>
<dbReference type="HAMAP" id="MF_00283">
    <property type="entry name" value="Phe_tRNA_synth_beta1"/>
    <property type="match status" value="1"/>
</dbReference>
<protein>
    <recommendedName>
        <fullName evidence="15">Phenylalanine--tRNA ligase beta subunit</fullName>
        <ecNumber evidence="15">6.1.1.20</ecNumber>
    </recommendedName>
    <alternativeName>
        <fullName evidence="15">Phenylalanyl-tRNA synthetase beta subunit</fullName>
        <shortName evidence="15">PheRS</shortName>
    </alternativeName>
</protein>
<dbReference type="Gene3D" id="3.30.70.380">
    <property type="entry name" value="Ferrodoxin-fold anticodon-binding domain"/>
    <property type="match status" value="1"/>
</dbReference>
<feature type="domain" description="TRNA-binding" evidence="17">
    <location>
        <begin position="39"/>
        <end position="146"/>
    </location>
</feature>
<organism evidence="20 21">
    <name type="scientific">Thermocrinis albus (strain DSM 14484 / JCM 11386 / HI 11/12)</name>
    <dbReference type="NCBI Taxonomy" id="638303"/>
    <lineage>
        <taxon>Bacteria</taxon>
        <taxon>Pseudomonadati</taxon>
        <taxon>Aquificota</taxon>
        <taxon>Aquificia</taxon>
        <taxon>Aquificales</taxon>
        <taxon>Aquificaceae</taxon>
        <taxon>Thermocrinis</taxon>
    </lineage>
</organism>
<dbReference type="SUPFAM" id="SSF54991">
    <property type="entry name" value="Anticodon-binding domain of PheRS"/>
    <property type="match status" value="1"/>
</dbReference>
<evidence type="ECO:0000256" key="3">
    <source>
        <dbReference type="ARBA" id="ARBA00011209"/>
    </source>
</evidence>
<dbReference type="InterPro" id="IPR012340">
    <property type="entry name" value="NA-bd_OB-fold"/>
</dbReference>
<keyword evidence="9 15" id="KW-0067">ATP-binding</keyword>
<dbReference type="InterPro" id="IPR005147">
    <property type="entry name" value="tRNA_synthase_B5-dom"/>
</dbReference>
<evidence type="ECO:0000256" key="8">
    <source>
        <dbReference type="ARBA" id="ARBA00022741"/>
    </source>
</evidence>
<sequence>MIVPFSLLSQLVDTEGLKPEEIAHRLTLCSAETSLLVWERDIEGVLVGKVLSCEPHPSDIGLLLVKVYTGRETLQVITRDGGVKEGHLVLLAPAGSFVMGKRVEKRTIGGVVSEGVLLSYQDLKLEDSEQGVIKWMDDTPLGTSGRDLLSFGEILLEIDVTPNRGDLLSVRGVAREVAALFGRPMLKEDTPTFEETGSLDIEVHDGDCKRYRGVYIEKVKVGPSPLWLKKVLWQCGMKSINNVVDVTNYITIRDGQPLHAFDMDQVKGGIRVRSAEEGERLITLAHQEITLTKEDLVIADQERPLALAGVIGGLDSGVTHSTNKILLESAFFDPVRVRRSAKRHKIQTESSYRFERGVDIEGVAFYQNSAVDLILRLAGGQLVAVKDIYPTPYTPKTIMVTIGKMERYTGKRWDLRELQKRLEPLGFQTNLLRCGLEVKVPSWRSFDIKEDVDVLEEILRLEGYDQLPSHPLYLPARVSFPSSEVERWADFLAHVGFREVITFSFEDDQLYHLLNLERPTLSLVNPLAKSQSYMRSSLVPSLLRTCLYNQRNYNQQVAIFELGKVYHKDGEELRLGLLSTNLHSVEEFKNIVYRLLEGYHLETEFSAIPFLHPHLQVLLKVEDEVIGFMGRLHPALEEKLEIKGKVLLAELRPPSSGKKREELGTVSPFPPVVRDISLVMDKEVSVAKLISSIRRMEGVEDVSVFDVYIDPVIIGEGKKSVSFRLILRSNERSMSDEEANALVDRVVRLLEETYGVRLR</sequence>
<dbReference type="EC" id="6.1.1.20" evidence="15"/>
<dbReference type="FunFam" id="3.50.40.10:FF:000001">
    <property type="entry name" value="Phenylalanine--tRNA ligase beta subunit"/>
    <property type="match status" value="1"/>
</dbReference>
<dbReference type="RefSeq" id="WP_012991262.1">
    <property type="nucleotide sequence ID" value="NC_013894.1"/>
</dbReference>
<dbReference type="SMART" id="SM00873">
    <property type="entry name" value="B3_4"/>
    <property type="match status" value="1"/>
</dbReference>
<dbReference type="InterPro" id="IPR009061">
    <property type="entry name" value="DNA-bd_dom_put_sf"/>
</dbReference>
<dbReference type="NCBIfam" id="TIGR00472">
    <property type="entry name" value="pheT_bact"/>
    <property type="match status" value="1"/>
</dbReference>
<dbReference type="InterPro" id="IPR041616">
    <property type="entry name" value="PheRS_beta_core"/>
</dbReference>
<dbReference type="Pfam" id="PF03484">
    <property type="entry name" value="B5"/>
    <property type="match status" value="1"/>
</dbReference>